<keyword evidence="4" id="KW-1185">Reference proteome</keyword>
<feature type="compositionally biased region" description="Polar residues" evidence="1">
    <location>
        <begin position="138"/>
        <end position="161"/>
    </location>
</feature>
<comment type="caution">
    <text evidence="3">The sequence shown here is derived from an EMBL/GenBank/DDBJ whole genome shotgun (WGS) entry which is preliminary data.</text>
</comment>
<dbReference type="RefSeq" id="WP_183859883.1">
    <property type="nucleotide sequence ID" value="NZ_JACHFH010000007.1"/>
</dbReference>
<evidence type="ECO:0000313" key="4">
    <source>
        <dbReference type="Proteomes" id="UP000559117"/>
    </source>
</evidence>
<gene>
    <name evidence="3" type="ORF">HNR32_000809</name>
</gene>
<dbReference type="Proteomes" id="UP000559117">
    <property type="component" value="Unassembled WGS sequence"/>
</dbReference>
<proteinExistence type="predicted"/>
<feature type="region of interest" description="Disordered" evidence="1">
    <location>
        <begin position="43"/>
        <end position="161"/>
    </location>
</feature>
<protein>
    <submittedName>
        <fullName evidence="3">DNA mismatch repair ATPase MutL</fullName>
    </submittedName>
</protein>
<sequence>MLNLKKKKIMTLMLSASMAASILGTAVVSAHSNDRQLPPIQTEQQQNEQNTPLHNVNKQSQPQDNSSHNKKIQNAHLNNNQQQNKQHIPDNGFNNQSNHQENIKPQTAQLKDSHQQESHQSMNQQDIRDGDTHKKITTRQNTPSDNELPQSISHNTQINAR</sequence>
<dbReference type="EMBL" id="JACHFH010000007">
    <property type="protein sequence ID" value="MBB5335677.1"/>
    <property type="molecule type" value="Genomic_DNA"/>
</dbReference>
<dbReference type="AlphaFoldDB" id="A0A840UJ70"/>
<organism evidence="3 4">
    <name type="scientific">Pectinatus brassicae</name>
    <dbReference type="NCBI Taxonomy" id="862415"/>
    <lineage>
        <taxon>Bacteria</taxon>
        <taxon>Bacillati</taxon>
        <taxon>Bacillota</taxon>
        <taxon>Negativicutes</taxon>
        <taxon>Selenomonadales</taxon>
        <taxon>Selenomonadaceae</taxon>
        <taxon>Pectinatus</taxon>
    </lineage>
</organism>
<feature type="compositionally biased region" description="Polar residues" evidence="1">
    <location>
        <begin position="52"/>
        <end position="66"/>
    </location>
</feature>
<accession>A0A840UJ70</accession>
<evidence type="ECO:0000256" key="1">
    <source>
        <dbReference type="SAM" id="MobiDB-lite"/>
    </source>
</evidence>
<feature type="chain" id="PRO_5038691502" evidence="2">
    <location>
        <begin position="27"/>
        <end position="161"/>
    </location>
</feature>
<reference evidence="3 4" key="1">
    <citation type="submission" date="2020-08" db="EMBL/GenBank/DDBJ databases">
        <title>Genomic Encyclopedia of Type Strains, Phase IV (KMG-IV): sequencing the most valuable type-strain genomes for metagenomic binning, comparative biology and taxonomic classification.</title>
        <authorList>
            <person name="Goeker M."/>
        </authorList>
    </citation>
    <scope>NUCLEOTIDE SEQUENCE [LARGE SCALE GENOMIC DNA]</scope>
    <source>
        <strain evidence="3 4">DSM 24661</strain>
    </source>
</reference>
<evidence type="ECO:0000256" key="2">
    <source>
        <dbReference type="SAM" id="SignalP"/>
    </source>
</evidence>
<feature type="signal peptide" evidence="2">
    <location>
        <begin position="1"/>
        <end position="26"/>
    </location>
</feature>
<name>A0A840UJ70_9FIRM</name>
<feature type="compositionally biased region" description="Low complexity" evidence="1">
    <location>
        <begin position="74"/>
        <end position="86"/>
    </location>
</feature>
<evidence type="ECO:0000313" key="3">
    <source>
        <dbReference type="EMBL" id="MBB5335677.1"/>
    </source>
</evidence>
<feature type="compositionally biased region" description="Polar residues" evidence="1">
    <location>
        <begin position="92"/>
        <end position="110"/>
    </location>
</feature>
<keyword evidence="2" id="KW-0732">Signal</keyword>